<keyword evidence="1" id="KW-1133">Transmembrane helix</keyword>
<reference evidence="3" key="1">
    <citation type="journal article" date="2019" name="Int. J. Syst. Evol. Microbiol.">
        <title>The Global Catalogue of Microorganisms (GCM) 10K type strain sequencing project: providing services to taxonomists for standard genome sequencing and annotation.</title>
        <authorList>
            <consortium name="The Broad Institute Genomics Platform"/>
            <consortium name="The Broad Institute Genome Sequencing Center for Infectious Disease"/>
            <person name="Wu L."/>
            <person name="Ma J."/>
        </authorList>
    </citation>
    <scope>NUCLEOTIDE SEQUENCE [LARGE SCALE GENOMIC DNA]</scope>
    <source>
        <strain evidence="3">JCM 12165</strain>
    </source>
</reference>
<dbReference type="Proteomes" id="UP001597145">
    <property type="component" value="Unassembled WGS sequence"/>
</dbReference>
<keyword evidence="3" id="KW-1185">Reference proteome</keyword>
<dbReference type="RefSeq" id="WP_343979634.1">
    <property type="nucleotide sequence ID" value="NZ_BAAAJG010000011.1"/>
</dbReference>
<feature type="transmembrane region" description="Helical" evidence="1">
    <location>
        <begin position="33"/>
        <end position="65"/>
    </location>
</feature>
<sequence length="132" mass="13691">MLFFGFGVAVGGLVVLPRRIRRVTPVEERTQAHLLISVLLVAAFVVVLANITLLSSIGWIGLTLVEPTAQPGNGRPIALLFGCSRPACVAIAAVLALTGQGASLSPAMNVICRRCIMSIGRGMGQGVGVGDR</sequence>
<accession>A0ABW4FMM2</accession>
<organism evidence="2 3">
    <name type="scientific">Pseudonocardia aurantiaca</name>
    <dbReference type="NCBI Taxonomy" id="75290"/>
    <lineage>
        <taxon>Bacteria</taxon>
        <taxon>Bacillati</taxon>
        <taxon>Actinomycetota</taxon>
        <taxon>Actinomycetes</taxon>
        <taxon>Pseudonocardiales</taxon>
        <taxon>Pseudonocardiaceae</taxon>
        <taxon>Pseudonocardia</taxon>
    </lineage>
</organism>
<evidence type="ECO:0000256" key="1">
    <source>
        <dbReference type="SAM" id="Phobius"/>
    </source>
</evidence>
<evidence type="ECO:0000313" key="2">
    <source>
        <dbReference type="EMBL" id="MFD1531632.1"/>
    </source>
</evidence>
<comment type="caution">
    <text evidence="2">The sequence shown here is derived from an EMBL/GenBank/DDBJ whole genome shotgun (WGS) entry which is preliminary data.</text>
</comment>
<keyword evidence="1" id="KW-0472">Membrane</keyword>
<evidence type="ECO:0000313" key="3">
    <source>
        <dbReference type="Proteomes" id="UP001597145"/>
    </source>
</evidence>
<name>A0ABW4FMM2_9PSEU</name>
<proteinExistence type="predicted"/>
<dbReference type="EMBL" id="JBHUCP010000014">
    <property type="protein sequence ID" value="MFD1531632.1"/>
    <property type="molecule type" value="Genomic_DNA"/>
</dbReference>
<protein>
    <submittedName>
        <fullName evidence="2">Uncharacterized protein</fullName>
    </submittedName>
</protein>
<gene>
    <name evidence="2" type="ORF">ACFSCY_19545</name>
</gene>
<keyword evidence="1" id="KW-0812">Transmembrane</keyword>